<gene>
    <name evidence="2" type="ORF">GDO78_004877</name>
</gene>
<feature type="region of interest" description="Disordered" evidence="1">
    <location>
        <begin position="74"/>
        <end position="95"/>
    </location>
</feature>
<keyword evidence="3" id="KW-1185">Reference proteome</keyword>
<reference evidence="2" key="1">
    <citation type="thesis" date="2020" institute="ProQuest LLC" country="789 East Eisenhower Parkway, Ann Arbor, MI, USA">
        <title>Comparative Genomics and Chromosome Evolution.</title>
        <authorList>
            <person name="Mudd A.B."/>
        </authorList>
    </citation>
    <scope>NUCLEOTIDE SEQUENCE</scope>
    <source>
        <strain evidence="2">HN-11 Male</strain>
        <tissue evidence="2">Kidney and liver</tissue>
    </source>
</reference>
<sequence>MQTYTLYDKLIRPLLAPRYAPYCSRRSLEHTSHGEHENCISQTSPLSHLKLQTNKAEINPNLAHIVFDSTIDRRRHPPRSGILRSSEANLPRTGPTDVCMWRS</sequence>
<evidence type="ECO:0000313" key="2">
    <source>
        <dbReference type="EMBL" id="KAG9488564.1"/>
    </source>
</evidence>
<dbReference type="AlphaFoldDB" id="A0A8J6FKY6"/>
<evidence type="ECO:0000256" key="1">
    <source>
        <dbReference type="SAM" id="MobiDB-lite"/>
    </source>
</evidence>
<comment type="caution">
    <text evidence="2">The sequence shown here is derived from an EMBL/GenBank/DDBJ whole genome shotgun (WGS) entry which is preliminary data.</text>
</comment>
<evidence type="ECO:0000313" key="3">
    <source>
        <dbReference type="Proteomes" id="UP000770717"/>
    </source>
</evidence>
<proteinExistence type="predicted"/>
<protein>
    <submittedName>
        <fullName evidence="2">Uncharacterized protein</fullName>
    </submittedName>
</protein>
<organism evidence="2 3">
    <name type="scientific">Eleutherodactylus coqui</name>
    <name type="common">Puerto Rican coqui</name>
    <dbReference type="NCBI Taxonomy" id="57060"/>
    <lineage>
        <taxon>Eukaryota</taxon>
        <taxon>Metazoa</taxon>
        <taxon>Chordata</taxon>
        <taxon>Craniata</taxon>
        <taxon>Vertebrata</taxon>
        <taxon>Euteleostomi</taxon>
        <taxon>Amphibia</taxon>
        <taxon>Batrachia</taxon>
        <taxon>Anura</taxon>
        <taxon>Neobatrachia</taxon>
        <taxon>Hyloidea</taxon>
        <taxon>Eleutherodactylidae</taxon>
        <taxon>Eleutherodactylinae</taxon>
        <taxon>Eleutherodactylus</taxon>
        <taxon>Eleutherodactylus</taxon>
    </lineage>
</organism>
<name>A0A8J6FKY6_ELECQ</name>
<dbReference type="EMBL" id="WNTK01000002">
    <property type="protein sequence ID" value="KAG9488564.1"/>
    <property type="molecule type" value="Genomic_DNA"/>
</dbReference>
<dbReference type="Proteomes" id="UP000770717">
    <property type="component" value="Unassembled WGS sequence"/>
</dbReference>
<accession>A0A8J6FKY6</accession>